<protein>
    <submittedName>
        <fullName evidence="15">Heterokaryon incompatibility</fullName>
    </submittedName>
</protein>
<dbReference type="Gene3D" id="1.10.630.10">
    <property type="entry name" value="Cytochrome P450"/>
    <property type="match status" value="1"/>
</dbReference>
<evidence type="ECO:0000256" key="12">
    <source>
        <dbReference type="PIRSR" id="PIRSR602401-1"/>
    </source>
</evidence>
<evidence type="ECO:0000256" key="11">
    <source>
        <dbReference type="ARBA" id="ARBA00023136"/>
    </source>
</evidence>
<dbReference type="InterPro" id="IPR001128">
    <property type="entry name" value="Cyt_P450"/>
</dbReference>
<evidence type="ECO:0000256" key="3">
    <source>
        <dbReference type="ARBA" id="ARBA00010617"/>
    </source>
</evidence>
<sequence length="499" mass="56607">MLGIDSTDVLSVPFCGAGLGILILVSLSFYNIFLHPLRSYPGPWYAKANILWSQYHNFKGDLTFRVHELHQKYGHVVRIAPDEIVYTDPQAWKDIYGHRTSGAENGKLYALNNDNDPHHPSIITADRDQHSKLRRLLSNAFSEKSMKEQEPVIKSYIDLLIQRLHERAAQNDPQGTDLVRWFNFTTFDIIGHLCFAESFNCLKNSEYHPWVEFMFSAIKGSAMLSALRRIEDRLGALLLYAIPARVRAGRLSTLNMAGELVLRRRAISPSYTDFMTHLVAAEQAGKLVREDLVSQGPTLVIAGSETTATLLSGGTYYLLTNPHVYARAVAEVRGRFSDPSEISLSSISELKYLLAFFDEALRMYPPVASNLARQTPPEGANILGRWVPGNTVVGIHQLAQFRSPANFAEPDTFAPERFLEPDNPRWARDRRDALQPFSFGPRNCIGRNLAYAEMRLIMASILWHFDLELAEGQEGWPDQKIYLVWEKHPLMVRLKPVKR</sequence>
<evidence type="ECO:0000256" key="6">
    <source>
        <dbReference type="ARBA" id="ARBA00022723"/>
    </source>
</evidence>
<dbReference type="FunFam" id="1.10.630.10:FF:000047">
    <property type="entry name" value="Cytochrome P450 monooxygenase"/>
    <property type="match status" value="1"/>
</dbReference>
<dbReference type="GO" id="GO:0020037">
    <property type="term" value="F:heme binding"/>
    <property type="evidence" value="ECO:0007669"/>
    <property type="project" value="InterPro"/>
</dbReference>
<evidence type="ECO:0000256" key="5">
    <source>
        <dbReference type="ARBA" id="ARBA00022692"/>
    </source>
</evidence>
<evidence type="ECO:0000256" key="13">
    <source>
        <dbReference type="RuleBase" id="RU000461"/>
    </source>
</evidence>
<dbReference type="GO" id="GO:0016705">
    <property type="term" value="F:oxidoreductase activity, acting on paired donors, with incorporation or reduction of molecular oxygen"/>
    <property type="evidence" value="ECO:0007669"/>
    <property type="project" value="InterPro"/>
</dbReference>
<dbReference type="AlphaFoldDB" id="K2QQX5"/>
<comment type="cofactor">
    <cofactor evidence="1 12">
        <name>heme</name>
        <dbReference type="ChEBI" id="CHEBI:30413"/>
    </cofactor>
</comment>
<dbReference type="OrthoDB" id="1470350at2759"/>
<dbReference type="CDD" id="cd11058">
    <property type="entry name" value="CYP60B-like"/>
    <property type="match status" value="1"/>
</dbReference>
<dbReference type="PRINTS" id="PR00463">
    <property type="entry name" value="EP450I"/>
</dbReference>
<dbReference type="InterPro" id="IPR050121">
    <property type="entry name" value="Cytochrome_P450_monoxygenase"/>
</dbReference>
<dbReference type="InterPro" id="IPR017972">
    <property type="entry name" value="Cyt_P450_CS"/>
</dbReference>
<dbReference type="InterPro" id="IPR036396">
    <property type="entry name" value="Cyt_P450_sf"/>
</dbReference>
<evidence type="ECO:0000256" key="8">
    <source>
        <dbReference type="ARBA" id="ARBA00023002"/>
    </source>
</evidence>
<organism evidence="15 16">
    <name type="scientific">Macrophomina phaseolina (strain MS6)</name>
    <name type="common">Charcoal rot fungus</name>
    <dbReference type="NCBI Taxonomy" id="1126212"/>
    <lineage>
        <taxon>Eukaryota</taxon>
        <taxon>Fungi</taxon>
        <taxon>Dikarya</taxon>
        <taxon>Ascomycota</taxon>
        <taxon>Pezizomycotina</taxon>
        <taxon>Dothideomycetes</taxon>
        <taxon>Dothideomycetes incertae sedis</taxon>
        <taxon>Botryosphaeriales</taxon>
        <taxon>Botryosphaeriaceae</taxon>
        <taxon>Macrophomina</taxon>
    </lineage>
</organism>
<keyword evidence="11 14" id="KW-0472">Membrane</keyword>
<dbReference type="InterPro" id="IPR002401">
    <property type="entry name" value="Cyt_P450_E_grp-I"/>
</dbReference>
<evidence type="ECO:0000256" key="2">
    <source>
        <dbReference type="ARBA" id="ARBA00004167"/>
    </source>
</evidence>
<evidence type="ECO:0000256" key="1">
    <source>
        <dbReference type="ARBA" id="ARBA00001971"/>
    </source>
</evidence>
<evidence type="ECO:0000256" key="9">
    <source>
        <dbReference type="ARBA" id="ARBA00023004"/>
    </source>
</evidence>
<keyword evidence="9 12" id="KW-0408">Iron</keyword>
<dbReference type="PANTHER" id="PTHR24305:SF230">
    <property type="entry name" value="P450, PUTATIVE (EUROFUNG)-RELATED"/>
    <property type="match status" value="1"/>
</dbReference>
<dbReference type="PRINTS" id="PR00385">
    <property type="entry name" value="P450"/>
</dbReference>
<dbReference type="VEuPathDB" id="FungiDB:MPH_10621"/>
<comment type="caution">
    <text evidence="15">The sequence shown here is derived from an EMBL/GenBank/DDBJ whole genome shotgun (WGS) entry which is preliminary data.</text>
</comment>
<keyword evidence="8 13" id="KW-0560">Oxidoreductase</keyword>
<dbReference type="eggNOG" id="KOG0158">
    <property type="taxonomic scope" value="Eukaryota"/>
</dbReference>
<evidence type="ECO:0000256" key="4">
    <source>
        <dbReference type="ARBA" id="ARBA00022617"/>
    </source>
</evidence>
<name>K2QQX5_MACPH</name>
<proteinExistence type="inferred from homology"/>
<dbReference type="GO" id="GO:0009403">
    <property type="term" value="P:toxin biosynthetic process"/>
    <property type="evidence" value="ECO:0007669"/>
    <property type="project" value="UniProtKB-ARBA"/>
</dbReference>
<evidence type="ECO:0000256" key="10">
    <source>
        <dbReference type="ARBA" id="ARBA00023033"/>
    </source>
</evidence>
<evidence type="ECO:0000313" key="16">
    <source>
        <dbReference type="Proteomes" id="UP000007129"/>
    </source>
</evidence>
<dbReference type="GO" id="GO:0004497">
    <property type="term" value="F:monooxygenase activity"/>
    <property type="evidence" value="ECO:0007669"/>
    <property type="project" value="UniProtKB-KW"/>
</dbReference>
<feature type="transmembrane region" description="Helical" evidence="14">
    <location>
        <begin position="12"/>
        <end position="33"/>
    </location>
</feature>
<dbReference type="GO" id="GO:0005506">
    <property type="term" value="F:iron ion binding"/>
    <property type="evidence" value="ECO:0007669"/>
    <property type="project" value="InterPro"/>
</dbReference>
<evidence type="ECO:0000313" key="15">
    <source>
        <dbReference type="EMBL" id="EKG12316.1"/>
    </source>
</evidence>
<comment type="similarity">
    <text evidence="3 13">Belongs to the cytochrome P450 family.</text>
</comment>
<dbReference type="PANTHER" id="PTHR24305">
    <property type="entry name" value="CYTOCHROME P450"/>
    <property type="match status" value="1"/>
</dbReference>
<dbReference type="STRING" id="1126212.K2QQX5"/>
<dbReference type="Proteomes" id="UP000007129">
    <property type="component" value="Unassembled WGS sequence"/>
</dbReference>
<dbReference type="SUPFAM" id="SSF48264">
    <property type="entry name" value="Cytochrome P450"/>
    <property type="match status" value="1"/>
</dbReference>
<dbReference type="EMBL" id="AHHD01000453">
    <property type="protein sequence ID" value="EKG12316.1"/>
    <property type="molecule type" value="Genomic_DNA"/>
</dbReference>
<dbReference type="HOGENOM" id="CLU_001570_14_11_1"/>
<comment type="subcellular location">
    <subcellularLocation>
        <location evidence="2">Membrane</location>
        <topology evidence="2">Single-pass membrane protein</topology>
    </subcellularLocation>
</comment>
<keyword evidence="7 14" id="KW-1133">Transmembrane helix</keyword>
<reference evidence="15 16" key="1">
    <citation type="journal article" date="2012" name="BMC Genomics">
        <title>Tools to kill: Genome of one of the most destructive plant pathogenic fungi Macrophomina phaseolina.</title>
        <authorList>
            <person name="Islam M.S."/>
            <person name="Haque M.S."/>
            <person name="Islam M.M."/>
            <person name="Emdad E.M."/>
            <person name="Halim A."/>
            <person name="Hossen Q.M.M."/>
            <person name="Hossain M.Z."/>
            <person name="Ahmed B."/>
            <person name="Rahim S."/>
            <person name="Rahman M.S."/>
            <person name="Alam M.M."/>
            <person name="Hou S."/>
            <person name="Wan X."/>
            <person name="Saito J.A."/>
            <person name="Alam M."/>
        </authorList>
    </citation>
    <scope>NUCLEOTIDE SEQUENCE [LARGE SCALE GENOMIC DNA]</scope>
    <source>
        <strain evidence="15 16">MS6</strain>
    </source>
</reference>
<dbReference type="Pfam" id="PF00067">
    <property type="entry name" value="p450"/>
    <property type="match status" value="1"/>
</dbReference>
<gene>
    <name evidence="15" type="ORF">MPH_10621</name>
</gene>
<keyword evidence="4 12" id="KW-0349">Heme</keyword>
<keyword evidence="5 14" id="KW-0812">Transmembrane</keyword>
<keyword evidence="6 12" id="KW-0479">Metal-binding</keyword>
<evidence type="ECO:0000256" key="14">
    <source>
        <dbReference type="SAM" id="Phobius"/>
    </source>
</evidence>
<keyword evidence="10 13" id="KW-0503">Monooxygenase</keyword>
<accession>K2QQX5</accession>
<feature type="binding site" description="axial binding residue" evidence="12">
    <location>
        <position position="444"/>
    </location>
    <ligand>
        <name>heme</name>
        <dbReference type="ChEBI" id="CHEBI:30413"/>
    </ligand>
    <ligandPart>
        <name>Fe</name>
        <dbReference type="ChEBI" id="CHEBI:18248"/>
    </ligandPart>
</feature>
<dbReference type="InParanoid" id="K2QQX5"/>
<evidence type="ECO:0000256" key="7">
    <source>
        <dbReference type="ARBA" id="ARBA00022989"/>
    </source>
</evidence>
<dbReference type="PROSITE" id="PS00086">
    <property type="entry name" value="CYTOCHROME_P450"/>
    <property type="match status" value="1"/>
</dbReference>
<dbReference type="GO" id="GO:0016020">
    <property type="term" value="C:membrane"/>
    <property type="evidence" value="ECO:0007669"/>
    <property type="project" value="UniProtKB-SubCell"/>
</dbReference>